<protein>
    <submittedName>
        <fullName evidence="1">Uncharacterized protein</fullName>
    </submittedName>
</protein>
<proteinExistence type="predicted"/>
<keyword evidence="2" id="KW-1185">Reference proteome</keyword>
<evidence type="ECO:0000313" key="1">
    <source>
        <dbReference type="EMBL" id="WAR08034.1"/>
    </source>
</evidence>
<dbReference type="Proteomes" id="UP001164746">
    <property type="component" value="Chromosome 6"/>
</dbReference>
<accession>A0ABY7EG24</accession>
<gene>
    <name evidence="1" type="ORF">MAR_017992</name>
</gene>
<feature type="non-terminal residue" evidence="1">
    <location>
        <position position="1"/>
    </location>
</feature>
<dbReference type="EMBL" id="CP111017">
    <property type="protein sequence ID" value="WAR08034.1"/>
    <property type="molecule type" value="Genomic_DNA"/>
</dbReference>
<organism evidence="1 2">
    <name type="scientific">Mya arenaria</name>
    <name type="common">Soft-shell clam</name>
    <dbReference type="NCBI Taxonomy" id="6604"/>
    <lineage>
        <taxon>Eukaryota</taxon>
        <taxon>Metazoa</taxon>
        <taxon>Spiralia</taxon>
        <taxon>Lophotrochozoa</taxon>
        <taxon>Mollusca</taxon>
        <taxon>Bivalvia</taxon>
        <taxon>Autobranchia</taxon>
        <taxon>Heteroconchia</taxon>
        <taxon>Euheterodonta</taxon>
        <taxon>Imparidentia</taxon>
        <taxon>Neoheterodontei</taxon>
        <taxon>Myida</taxon>
        <taxon>Myoidea</taxon>
        <taxon>Myidae</taxon>
        <taxon>Mya</taxon>
    </lineage>
</organism>
<sequence length="130" mass="14810">DKKGFLLKNKHETIAAYVILIEKVECGRDYSVIYESVSELTPDHQLRRNIILKRCTIRVFERVQPVSMVKHYFTHLTFGKKRDLLHKNNTVIGMGEQAGPAGSRLVVVTMSRSLLSVRPNPQSSTHEGHI</sequence>
<reference evidence="1" key="1">
    <citation type="submission" date="2022-11" db="EMBL/GenBank/DDBJ databases">
        <title>Centuries of genome instability and evolution in soft-shell clam transmissible cancer (bioRxiv).</title>
        <authorList>
            <person name="Hart S.F.M."/>
            <person name="Yonemitsu M.A."/>
            <person name="Giersch R.M."/>
            <person name="Beal B.F."/>
            <person name="Arriagada G."/>
            <person name="Davis B.W."/>
            <person name="Ostrander E.A."/>
            <person name="Goff S.P."/>
            <person name="Metzger M.J."/>
        </authorList>
    </citation>
    <scope>NUCLEOTIDE SEQUENCE</scope>
    <source>
        <strain evidence="1">MELC-2E11</strain>
        <tissue evidence="1">Siphon/mantle</tissue>
    </source>
</reference>
<evidence type="ECO:0000313" key="2">
    <source>
        <dbReference type="Proteomes" id="UP001164746"/>
    </source>
</evidence>
<name>A0ABY7EG24_MYAAR</name>